<evidence type="ECO:0000313" key="2">
    <source>
        <dbReference type="Proteomes" id="UP000054538"/>
    </source>
</evidence>
<dbReference type="EMBL" id="KN826180">
    <property type="protein sequence ID" value="KIK79799.1"/>
    <property type="molecule type" value="Genomic_DNA"/>
</dbReference>
<organism evidence="1 2">
    <name type="scientific">Paxillus rubicundulus Ve08.2h10</name>
    <dbReference type="NCBI Taxonomy" id="930991"/>
    <lineage>
        <taxon>Eukaryota</taxon>
        <taxon>Fungi</taxon>
        <taxon>Dikarya</taxon>
        <taxon>Basidiomycota</taxon>
        <taxon>Agaricomycotina</taxon>
        <taxon>Agaricomycetes</taxon>
        <taxon>Agaricomycetidae</taxon>
        <taxon>Boletales</taxon>
        <taxon>Paxilineae</taxon>
        <taxon>Paxillaceae</taxon>
        <taxon>Paxillus</taxon>
    </lineage>
</organism>
<keyword evidence="2" id="KW-1185">Reference proteome</keyword>
<proteinExistence type="predicted"/>
<dbReference type="HOGENOM" id="CLU_1781931_0_0_1"/>
<dbReference type="AlphaFoldDB" id="A0A0D0DFE8"/>
<reference evidence="2" key="2">
    <citation type="submission" date="2015-01" db="EMBL/GenBank/DDBJ databases">
        <title>Evolutionary Origins and Diversification of the Mycorrhizal Mutualists.</title>
        <authorList>
            <consortium name="DOE Joint Genome Institute"/>
            <consortium name="Mycorrhizal Genomics Consortium"/>
            <person name="Kohler A."/>
            <person name="Kuo A."/>
            <person name="Nagy L.G."/>
            <person name="Floudas D."/>
            <person name="Copeland A."/>
            <person name="Barry K.W."/>
            <person name="Cichocki N."/>
            <person name="Veneault-Fourrey C."/>
            <person name="LaButti K."/>
            <person name="Lindquist E.A."/>
            <person name="Lipzen A."/>
            <person name="Lundell T."/>
            <person name="Morin E."/>
            <person name="Murat C."/>
            <person name="Riley R."/>
            <person name="Ohm R."/>
            <person name="Sun H."/>
            <person name="Tunlid A."/>
            <person name="Henrissat B."/>
            <person name="Grigoriev I.V."/>
            <person name="Hibbett D.S."/>
            <person name="Martin F."/>
        </authorList>
    </citation>
    <scope>NUCLEOTIDE SEQUENCE [LARGE SCALE GENOMIC DNA]</scope>
    <source>
        <strain evidence="2">Ve08.2h10</strain>
    </source>
</reference>
<gene>
    <name evidence="1" type="ORF">PAXRUDRAFT_160295</name>
</gene>
<evidence type="ECO:0000313" key="1">
    <source>
        <dbReference type="EMBL" id="KIK79799.1"/>
    </source>
</evidence>
<dbReference type="Proteomes" id="UP000054538">
    <property type="component" value="Unassembled WGS sequence"/>
</dbReference>
<accession>A0A0D0DFE8</accession>
<feature type="non-terminal residue" evidence="1">
    <location>
        <position position="1"/>
    </location>
</feature>
<protein>
    <submittedName>
        <fullName evidence="1">Uncharacterized protein</fullName>
    </submittedName>
</protein>
<name>A0A0D0DFE8_9AGAM</name>
<dbReference type="InParanoid" id="A0A0D0DFE8"/>
<reference evidence="1 2" key="1">
    <citation type="submission" date="2014-04" db="EMBL/GenBank/DDBJ databases">
        <authorList>
            <consortium name="DOE Joint Genome Institute"/>
            <person name="Kuo A."/>
            <person name="Kohler A."/>
            <person name="Jargeat P."/>
            <person name="Nagy L.G."/>
            <person name="Floudas D."/>
            <person name="Copeland A."/>
            <person name="Barry K.W."/>
            <person name="Cichocki N."/>
            <person name="Veneault-Fourrey C."/>
            <person name="LaButti K."/>
            <person name="Lindquist E.A."/>
            <person name="Lipzen A."/>
            <person name="Lundell T."/>
            <person name="Morin E."/>
            <person name="Murat C."/>
            <person name="Sun H."/>
            <person name="Tunlid A."/>
            <person name="Henrissat B."/>
            <person name="Grigoriev I.V."/>
            <person name="Hibbett D.S."/>
            <person name="Martin F."/>
            <person name="Nordberg H.P."/>
            <person name="Cantor M.N."/>
            <person name="Hua S.X."/>
        </authorList>
    </citation>
    <scope>NUCLEOTIDE SEQUENCE [LARGE SCALE GENOMIC DNA]</scope>
    <source>
        <strain evidence="1 2">Ve08.2h10</strain>
    </source>
</reference>
<sequence>SPCHPTPFHGAPLLRTTPAQSLRPAHPVCLPPVTGSSPTCKPSPSPTCSPPWAATYPMAAIPQPTHHPLAIPHGQPHPLCALHPGPSHTPQLLFLSPPVAHFSSPMGCPAPPKSHPLVSLPLPTCLTHICLSQPIHPILMPHPWPT</sequence>